<gene>
    <name evidence="2" type="ORF">PAL_GLEAN10003230</name>
</gene>
<dbReference type="InParanoid" id="L5JTV3"/>
<evidence type="ECO:0000313" key="3">
    <source>
        <dbReference type="Proteomes" id="UP000010552"/>
    </source>
</evidence>
<dbReference type="EMBL" id="KB031118">
    <property type="protein sequence ID" value="ELK02894.1"/>
    <property type="molecule type" value="Genomic_DNA"/>
</dbReference>
<evidence type="ECO:0000313" key="2">
    <source>
        <dbReference type="EMBL" id="ELK02894.1"/>
    </source>
</evidence>
<reference evidence="3" key="1">
    <citation type="journal article" date="2013" name="Science">
        <title>Comparative analysis of bat genomes provides insight into the evolution of flight and immunity.</title>
        <authorList>
            <person name="Zhang G."/>
            <person name="Cowled C."/>
            <person name="Shi Z."/>
            <person name="Huang Z."/>
            <person name="Bishop-Lilly K.A."/>
            <person name="Fang X."/>
            <person name="Wynne J.W."/>
            <person name="Xiong Z."/>
            <person name="Baker M.L."/>
            <person name="Zhao W."/>
            <person name="Tachedjian M."/>
            <person name="Zhu Y."/>
            <person name="Zhou P."/>
            <person name="Jiang X."/>
            <person name="Ng J."/>
            <person name="Yang L."/>
            <person name="Wu L."/>
            <person name="Xiao J."/>
            <person name="Feng Y."/>
            <person name="Chen Y."/>
            <person name="Sun X."/>
            <person name="Zhang Y."/>
            <person name="Marsh G.A."/>
            <person name="Crameri G."/>
            <person name="Broder C.C."/>
            <person name="Frey K.G."/>
            <person name="Wang L.F."/>
            <person name="Wang J."/>
        </authorList>
    </citation>
    <scope>NUCLEOTIDE SEQUENCE [LARGE SCALE GENOMIC DNA]</scope>
</reference>
<name>L5JTV3_PTEAL</name>
<dbReference type="Proteomes" id="UP000010552">
    <property type="component" value="Unassembled WGS sequence"/>
</dbReference>
<feature type="region of interest" description="Disordered" evidence="1">
    <location>
        <begin position="74"/>
        <end position="104"/>
    </location>
</feature>
<evidence type="ECO:0000256" key="1">
    <source>
        <dbReference type="SAM" id="MobiDB-lite"/>
    </source>
</evidence>
<keyword evidence="3" id="KW-1185">Reference proteome</keyword>
<accession>L5JTV3</accession>
<dbReference type="AlphaFoldDB" id="L5JTV3"/>
<protein>
    <submittedName>
        <fullName evidence="2">Uncharacterized protein</fullName>
    </submittedName>
</protein>
<proteinExistence type="predicted"/>
<organism evidence="2 3">
    <name type="scientific">Pteropus alecto</name>
    <name type="common">Black flying fox</name>
    <dbReference type="NCBI Taxonomy" id="9402"/>
    <lineage>
        <taxon>Eukaryota</taxon>
        <taxon>Metazoa</taxon>
        <taxon>Chordata</taxon>
        <taxon>Craniata</taxon>
        <taxon>Vertebrata</taxon>
        <taxon>Euteleostomi</taxon>
        <taxon>Mammalia</taxon>
        <taxon>Eutheria</taxon>
        <taxon>Laurasiatheria</taxon>
        <taxon>Chiroptera</taxon>
        <taxon>Yinpterochiroptera</taxon>
        <taxon>Pteropodoidea</taxon>
        <taxon>Pteropodidae</taxon>
        <taxon>Pteropodinae</taxon>
        <taxon>Pteropus</taxon>
    </lineage>
</organism>
<sequence length="193" mass="21045">MPWPSPHHAWGPTSPTASVRGLAAVGKTPWPRPAQLFGRPWPLDNHTVHASLRLTLFTVLPDLHVRLLPCPPPAHTHLSQPEPNRVPRSSAPPPRTSSPAAEGPGTLLYLPHSVLTAQGAECARLQVARVRLVTTHPLGHHGEYNSCPLEPSLERGFLKPQLLLSKVRLPFGPIEGMWRSVSAVPRTKAELSD</sequence>